<dbReference type="AlphaFoldDB" id="A0A9Q1KKD4"/>
<dbReference type="Proteomes" id="UP001153076">
    <property type="component" value="Unassembled WGS sequence"/>
</dbReference>
<reference evidence="1" key="1">
    <citation type="submission" date="2022-04" db="EMBL/GenBank/DDBJ databases">
        <title>Carnegiea gigantea Genome sequencing and assembly v2.</title>
        <authorList>
            <person name="Copetti D."/>
            <person name="Sanderson M.J."/>
            <person name="Burquez A."/>
            <person name="Wojciechowski M.F."/>
        </authorList>
    </citation>
    <scope>NUCLEOTIDE SEQUENCE</scope>
    <source>
        <strain evidence="1">SGP5-SGP5p</strain>
        <tissue evidence="1">Aerial part</tissue>
    </source>
</reference>
<evidence type="ECO:0000313" key="2">
    <source>
        <dbReference type="Proteomes" id="UP001153076"/>
    </source>
</evidence>
<proteinExistence type="predicted"/>
<accession>A0A9Q1KKD4</accession>
<evidence type="ECO:0008006" key="3">
    <source>
        <dbReference type="Google" id="ProtNLM"/>
    </source>
</evidence>
<evidence type="ECO:0000313" key="1">
    <source>
        <dbReference type="EMBL" id="KAJ8444411.1"/>
    </source>
</evidence>
<keyword evidence="2" id="KW-1185">Reference proteome</keyword>
<dbReference type="OrthoDB" id="913267at2759"/>
<dbReference type="EMBL" id="JAKOGI010000098">
    <property type="protein sequence ID" value="KAJ8444411.1"/>
    <property type="molecule type" value="Genomic_DNA"/>
</dbReference>
<organism evidence="1 2">
    <name type="scientific">Carnegiea gigantea</name>
    <dbReference type="NCBI Taxonomy" id="171969"/>
    <lineage>
        <taxon>Eukaryota</taxon>
        <taxon>Viridiplantae</taxon>
        <taxon>Streptophyta</taxon>
        <taxon>Embryophyta</taxon>
        <taxon>Tracheophyta</taxon>
        <taxon>Spermatophyta</taxon>
        <taxon>Magnoliopsida</taxon>
        <taxon>eudicotyledons</taxon>
        <taxon>Gunneridae</taxon>
        <taxon>Pentapetalae</taxon>
        <taxon>Caryophyllales</taxon>
        <taxon>Cactineae</taxon>
        <taxon>Cactaceae</taxon>
        <taxon>Cactoideae</taxon>
        <taxon>Echinocereeae</taxon>
        <taxon>Carnegiea</taxon>
    </lineage>
</organism>
<gene>
    <name evidence="1" type="ORF">Cgig2_005933</name>
</gene>
<sequence length="471" mass="53086">MVTFMGKTTSRRRYLHIQPSENNADGEETKLPICNPITSLCKSDCVRGPLSFPWWSKENLKTGKTFLLSTYIKIKENLPFYQLLHHDIESELKSWAKLPLYGEFSYKSLYWKWLEDILVRCKDKLTTFHLFGRKGKLTIEQWISFWSRGRNKYHVSKKPDQHNRIPHPGILSSFTDAGAHGWSDCQAIFDKLGVAIGQRTETFLAAFLSCWLCTFILPVRDTGCIHPGTFSIASLMASGIGYCLARGISIYSSFVSYRCEDNLVMEHYCPDQFSSQFGFYQDVPADLDFDNLLDPETRLRYHHMLTRYGTGSQVLLSGRCKLGSKSRSKIVRFGKPLEPFVPPMEDGYSRVKILGIDVVILATPIPAILIQSIAPLPQDELPVEVCEPSTKNIIEFPPEGAENIMDILDAEPNPTECMGVCCPDDDVVESIRKVNAPSLVPHPQRPLRAPQGGISVFNADAVIKEVDKNAA</sequence>
<comment type="caution">
    <text evidence="1">The sequence shown here is derived from an EMBL/GenBank/DDBJ whole genome shotgun (WGS) entry which is preliminary data.</text>
</comment>
<name>A0A9Q1KKD4_9CARY</name>
<protein>
    <recommendedName>
        <fullName evidence="3">Aminotransferase-like plant mobile domain-containing protein</fullName>
    </recommendedName>
</protein>